<dbReference type="AlphaFoldDB" id="A0A8J3LJ78"/>
<reference evidence="2" key="1">
    <citation type="submission" date="2021-01" db="EMBL/GenBank/DDBJ databases">
        <title>Whole genome shotgun sequence of Catellatospora methionotrophica NBRC 14553.</title>
        <authorList>
            <person name="Komaki H."/>
            <person name="Tamura T."/>
        </authorList>
    </citation>
    <scope>NUCLEOTIDE SEQUENCE</scope>
    <source>
        <strain evidence="2">NBRC 14553</strain>
    </source>
</reference>
<evidence type="ECO:0000256" key="1">
    <source>
        <dbReference type="SAM" id="Phobius"/>
    </source>
</evidence>
<keyword evidence="3" id="KW-1185">Reference proteome</keyword>
<sequence>MSLWVRNLVMIATLLVWGVAVIVDVWVNKNRPDPTWGLLPVGVFTGLLVAGRKDGGEPRDPPSSGAAS</sequence>
<keyword evidence="1" id="KW-0812">Transmembrane</keyword>
<keyword evidence="1" id="KW-1133">Transmembrane helix</keyword>
<comment type="caution">
    <text evidence="2">The sequence shown here is derived from an EMBL/GenBank/DDBJ whole genome shotgun (WGS) entry which is preliminary data.</text>
</comment>
<keyword evidence="1" id="KW-0472">Membrane</keyword>
<feature type="transmembrane region" description="Helical" evidence="1">
    <location>
        <begin position="7"/>
        <end position="28"/>
    </location>
</feature>
<accession>A0A8J3LJ78</accession>
<evidence type="ECO:0000313" key="3">
    <source>
        <dbReference type="Proteomes" id="UP000660339"/>
    </source>
</evidence>
<dbReference type="EMBL" id="BONJ01000020">
    <property type="protein sequence ID" value="GIG15475.1"/>
    <property type="molecule type" value="Genomic_DNA"/>
</dbReference>
<evidence type="ECO:0000313" key="2">
    <source>
        <dbReference type="EMBL" id="GIG15475.1"/>
    </source>
</evidence>
<dbReference type="Proteomes" id="UP000660339">
    <property type="component" value="Unassembled WGS sequence"/>
</dbReference>
<name>A0A8J3LJ78_9ACTN</name>
<organism evidence="2 3">
    <name type="scientific">Catellatospora methionotrophica</name>
    <dbReference type="NCBI Taxonomy" id="121620"/>
    <lineage>
        <taxon>Bacteria</taxon>
        <taxon>Bacillati</taxon>
        <taxon>Actinomycetota</taxon>
        <taxon>Actinomycetes</taxon>
        <taxon>Micromonosporales</taxon>
        <taxon>Micromonosporaceae</taxon>
        <taxon>Catellatospora</taxon>
    </lineage>
</organism>
<gene>
    <name evidence="2" type="ORF">Cme02nite_38070</name>
</gene>
<protein>
    <submittedName>
        <fullName evidence="2">Uncharacterized protein</fullName>
    </submittedName>
</protein>
<proteinExistence type="predicted"/>